<dbReference type="AlphaFoldDB" id="A0A224X9J8"/>
<evidence type="ECO:0000313" key="3">
    <source>
        <dbReference type="Proteomes" id="UP000218689"/>
    </source>
</evidence>
<accession>A0A224X9J8</accession>
<sequence length="133" mass="15897">MAETIKNKHLYAYKKALEEQNTFHTIFGYPLLSPIKYSFVAYAAVVLLIETIIWYRLLKFLPTGWFFAAALLIAYKLGQKLADWKIDGKYFPAFIRGWLSFYLTFGIKRHRFFLNKGILYEMRENEFKNEFQK</sequence>
<keyword evidence="3" id="KW-1185">Reference proteome</keyword>
<name>A0A224X9J8_9LACT</name>
<proteinExistence type="predicted"/>
<dbReference type="Proteomes" id="UP000218689">
    <property type="component" value="Unassembled WGS sequence"/>
</dbReference>
<reference evidence="3" key="1">
    <citation type="submission" date="2017-08" db="EMBL/GenBank/DDBJ databases">
        <title>Draft genome sequence of Lactococcus sp. strain Rs-Y01, isolated from the gut of the lower termite Reticulitermes speratus.</title>
        <authorList>
            <person name="Ohkuma M."/>
            <person name="Yuki M."/>
        </authorList>
    </citation>
    <scope>NUCLEOTIDE SEQUENCE [LARGE SCALE GENOMIC DNA]</scope>
    <source>
        <strain evidence="3">Rs-Y01</strain>
    </source>
</reference>
<keyword evidence="1" id="KW-1133">Transmembrane helix</keyword>
<evidence type="ECO:0000256" key="1">
    <source>
        <dbReference type="SAM" id="Phobius"/>
    </source>
</evidence>
<feature type="transmembrane region" description="Helical" evidence="1">
    <location>
        <begin position="90"/>
        <end position="107"/>
    </location>
</feature>
<evidence type="ECO:0008006" key="4">
    <source>
        <dbReference type="Google" id="ProtNLM"/>
    </source>
</evidence>
<evidence type="ECO:0000313" key="2">
    <source>
        <dbReference type="EMBL" id="GAX46854.1"/>
    </source>
</evidence>
<organism evidence="2 3">
    <name type="scientific">Pseudolactococcus reticulitermitis</name>
    <dbReference type="NCBI Taxonomy" id="2025039"/>
    <lineage>
        <taxon>Bacteria</taxon>
        <taxon>Bacillati</taxon>
        <taxon>Bacillota</taxon>
        <taxon>Bacilli</taxon>
        <taxon>Lactobacillales</taxon>
        <taxon>Streptococcaceae</taxon>
        <taxon>Pseudolactococcus</taxon>
    </lineage>
</organism>
<protein>
    <recommendedName>
        <fullName evidence="4">TcpE family protein</fullName>
    </recommendedName>
</protein>
<keyword evidence="1" id="KW-0472">Membrane</keyword>
<keyword evidence="1" id="KW-0812">Transmembrane</keyword>
<dbReference type="EMBL" id="BEDT01000001">
    <property type="protein sequence ID" value="GAX46854.1"/>
    <property type="molecule type" value="Genomic_DNA"/>
</dbReference>
<comment type="caution">
    <text evidence="2">The sequence shown here is derived from an EMBL/GenBank/DDBJ whole genome shotgun (WGS) entry which is preliminary data.</text>
</comment>
<dbReference type="RefSeq" id="WP_094783917.1">
    <property type="nucleotide sequence ID" value="NZ_BEDT01000001.1"/>
</dbReference>
<feature type="transmembrane region" description="Helical" evidence="1">
    <location>
        <begin position="37"/>
        <end position="55"/>
    </location>
</feature>
<gene>
    <name evidence="2" type="ORF">RsY01_434</name>
</gene>
<feature type="transmembrane region" description="Helical" evidence="1">
    <location>
        <begin position="60"/>
        <end position="78"/>
    </location>
</feature>